<sequence>MSYCLYCHQSYSETWSWVAFFGLKTEPLLCQSCTVKLELIKGDICRICGRSFSLFPEQYRQGDSCYDCIRWEEDEELAGVLQQNRSLYVYNDFLKEVISKIKYRGDAELVKGFYPVMRSKLKGISGDTILVPIPLSNERHYERRFNQADIIARGFNRDVHNLLERNAHEEKQSKKNRLERMKKKDNPFIVIDNNSIRGHSVLLIDDVYTTGSTLRYAAKVLIEAGAISVSSITLGR</sequence>
<keyword evidence="4" id="KW-1185">Reference proteome</keyword>
<dbReference type="Proteomes" id="UP000077412">
    <property type="component" value="Chromosome"/>
</dbReference>
<evidence type="ECO:0000259" key="2">
    <source>
        <dbReference type="Pfam" id="PF00156"/>
    </source>
</evidence>
<dbReference type="InterPro" id="IPR000836">
    <property type="entry name" value="PRTase_dom"/>
</dbReference>
<comment type="similarity">
    <text evidence="1">Belongs to the ComF/GntX family.</text>
</comment>
<dbReference type="PANTHER" id="PTHR47505:SF1">
    <property type="entry name" value="DNA UTILIZATION PROTEIN YHGH"/>
    <property type="match status" value="1"/>
</dbReference>
<feature type="domain" description="Phosphoribosyltransferase" evidence="2">
    <location>
        <begin position="191"/>
        <end position="234"/>
    </location>
</feature>
<dbReference type="PANTHER" id="PTHR47505">
    <property type="entry name" value="DNA UTILIZATION PROTEIN YHGH"/>
    <property type="match status" value="1"/>
</dbReference>
<evidence type="ECO:0000313" key="3">
    <source>
        <dbReference type="EMBL" id="ANX13701.1"/>
    </source>
</evidence>
<dbReference type="STRING" id="255247.ABE41_016960"/>
<dbReference type="InterPro" id="IPR051910">
    <property type="entry name" value="ComF/GntX_DNA_util-trans"/>
</dbReference>
<evidence type="ECO:0000313" key="4">
    <source>
        <dbReference type="Proteomes" id="UP000077412"/>
    </source>
</evidence>
<gene>
    <name evidence="3" type="ORF">ABE41_016960</name>
</gene>
<proteinExistence type="inferred from homology"/>
<dbReference type="AlphaFoldDB" id="A0A1B1Z8K3"/>
<dbReference type="Gene3D" id="3.40.50.2020">
    <property type="match status" value="1"/>
</dbReference>
<dbReference type="Pfam" id="PF00156">
    <property type="entry name" value="Pribosyltran"/>
    <property type="match status" value="1"/>
</dbReference>
<accession>A0A1B1Z8K3</accession>
<dbReference type="InterPro" id="IPR029057">
    <property type="entry name" value="PRTase-like"/>
</dbReference>
<reference evidence="3 4" key="1">
    <citation type="submission" date="2016-08" db="EMBL/GenBank/DDBJ databases">
        <title>Complete genome sequence of Fictibacillus arsenicus G25-54, a strain with toxicity to nematodes and a potential arsenic-resistance activity.</title>
        <authorList>
            <person name="Zheng Z."/>
        </authorList>
    </citation>
    <scope>NUCLEOTIDE SEQUENCE [LARGE SCALE GENOMIC DNA]</scope>
    <source>
        <strain evidence="3 4">G25-54</strain>
    </source>
</reference>
<dbReference type="KEGG" id="far:ABE41_016960"/>
<dbReference type="CDD" id="cd06223">
    <property type="entry name" value="PRTases_typeI"/>
    <property type="match status" value="1"/>
</dbReference>
<name>A0A1B1Z8K3_9BACL</name>
<organism evidence="3 4">
    <name type="scientific">Fictibacillus arsenicus</name>
    <dbReference type="NCBI Taxonomy" id="255247"/>
    <lineage>
        <taxon>Bacteria</taxon>
        <taxon>Bacillati</taxon>
        <taxon>Bacillota</taxon>
        <taxon>Bacilli</taxon>
        <taxon>Bacillales</taxon>
        <taxon>Fictibacillaceae</taxon>
        <taxon>Fictibacillus</taxon>
    </lineage>
</organism>
<evidence type="ECO:0000256" key="1">
    <source>
        <dbReference type="ARBA" id="ARBA00008007"/>
    </source>
</evidence>
<protein>
    <recommendedName>
        <fullName evidence="2">Phosphoribosyltransferase domain-containing protein</fullName>
    </recommendedName>
</protein>
<dbReference type="SUPFAM" id="SSF53271">
    <property type="entry name" value="PRTase-like"/>
    <property type="match status" value="1"/>
</dbReference>
<dbReference type="EMBL" id="CP016761">
    <property type="protein sequence ID" value="ANX13701.1"/>
    <property type="molecule type" value="Genomic_DNA"/>
</dbReference>